<sequence length="361" mass="40226">MFRTHSQLPGSSHSRPICVHEYTRTQEEESSSDSDLIRAGHAAAGHDTHWITVALANPPARRKAVSITYELAGRPPDSTERVRYTLKDWDTDFDDALNLDELEDFESTDLKFLLATVKRAYEEEDGPPSKRRKLDVASLRDIISQPHILPSILFSCVKKPDAIWEYSKTAPIPIAPHTLPLPAPPPYSRRSWVIPVRGTPPWKHTTSAAVLLDSTALPEPPDPKNPNEITWTAPALSALWTFLRALREGNSIGPMGLSFHISPYYQSNSQKTYTEVSGMGAQPQSVSDDPGAVSLASSARRLTVPLTLVDHIKVYHEATDSMRFRTILDAWRFEVEGNKIRPLKGARLALLDERSRGVLVS</sequence>
<keyword evidence="2" id="KW-1185">Reference proteome</keyword>
<dbReference type="EMBL" id="JARKIF010000010">
    <property type="protein sequence ID" value="KAJ7628659.1"/>
    <property type="molecule type" value="Genomic_DNA"/>
</dbReference>
<evidence type="ECO:0000313" key="2">
    <source>
        <dbReference type="Proteomes" id="UP001221142"/>
    </source>
</evidence>
<accession>A0AAD7FMG0</accession>
<comment type="caution">
    <text evidence="1">The sequence shown here is derived from an EMBL/GenBank/DDBJ whole genome shotgun (WGS) entry which is preliminary data.</text>
</comment>
<name>A0AAD7FMG0_9AGAR</name>
<dbReference type="Proteomes" id="UP001221142">
    <property type="component" value="Unassembled WGS sequence"/>
</dbReference>
<protein>
    <submittedName>
        <fullName evidence="1">Uncharacterized protein</fullName>
    </submittedName>
</protein>
<dbReference type="AlphaFoldDB" id="A0AAD7FMG0"/>
<organism evidence="1 2">
    <name type="scientific">Roridomyces roridus</name>
    <dbReference type="NCBI Taxonomy" id="1738132"/>
    <lineage>
        <taxon>Eukaryota</taxon>
        <taxon>Fungi</taxon>
        <taxon>Dikarya</taxon>
        <taxon>Basidiomycota</taxon>
        <taxon>Agaricomycotina</taxon>
        <taxon>Agaricomycetes</taxon>
        <taxon>Agaricomycetidae</taxon>
        <taxon>Agaricales</taxon>
        <taxon>Marasmiineae</taxon>
        <taxon>Mycenaceae</taxon>
        <taxon>Roridomyces</taxon>
    </lineage>
</organism>
<proteinExistence type="predicted"/>
<reference evidence="1" key="1">
    <citation type="submission" date="2023-03" db="EMBL/GenBank/DDBJ databases">
        <title>Massive genome expansion in bonnet fungi (Mycena s.s.) driven by repeated elements and novel gene families across ecological guilds.</title>
        <authorList>
            <consortium name="Lawrence Berkeley National Laboratory"/>
            <person name="Harder C.B."/>
            <person name="Miyauchi S."/>
            <person name="Viragh M."/>
            <person name="Kuo A."/>
            <person name="Thoen E."/>
            <person name="Andreopoulos B."/>
            <person name="Lu D."/>
            <person name="Skrede I."/>
            <person name="Drula E."/>
            <person name="Henrissat B."/>
            <person name="Morin E."/>
            <person name="Kohler A."/>
            <person name="Barry K."/>
            <person name="LaButti K."/>
            <person name="Morin E."/>
            <person name="Salamov A."/>
            <person name="Lipzen A."/>
            <person name="Mereny Z."/>
            <person name="Hegedus B."/>
            <person name="Baldrian P."/>
            <person name="Stursova M."/>
            <person name="Weitz H."/>
            <person name="Taylor A."/>
            <person name="Grigoriev I.V."/>
            <person name="Nagy L.G."/>
            <person name="Martin F."/>
            <person name="Kauserud H."/>
        </authorList>
    </citation>
    <scope>NUCLEOTIDE SEQUENCE</scope>
    <source>
        <strain evidence="1">9284</strain>
    </source>
</reference>
<evidence type="ECO:0000313" key="1">
    <source>
        <dbReference type="EMBL" id="KAJ7628659.1"/>
    </source>
</evidence>
<gene>
    <name evidence="1" type="ORF">FB45DRAFT_1079785</name>
</gene>